<evidence type="ECO:0000256" key="5">
    <source>
        <dbReference type="SAM" id="Phobius"/>
    </source>
</evidence>
<comment type="subcellular location">
    <subcellularLocation>
        <location evidence="1">Membrane</location>
        <topology evidence="1">Multi-pass membrane protein</topology>
    </subcellularLocation>
</comment>
<feature type="transmembrane region" description="Helical" evidence="5">
    <location>
        <begin position="84"/>
        <end position="106"/>
    </location>
</feature>
<dbReference type="PANTHER" id="PTHR37451:SF4">
    <property type="entry name" value="MARVEL DOMAIN-CONTAINING PROTEIN"/>
    <property type="match status" value="1"/>
</dbReference>
<dbReference type="PANTHER" id="PTHR37451">
    <property type="entry name" value="MARVEL DOMAIN"/>
    <property type="match status" value="1"/>
</dbReference>
<proteinExistence type="predicted"/>
<keyword evidence="4 5" id="KW-0472">Membrane</keyword>
<evidence type="ECO:0000313" key="7">
    <source>
        <dbReference type="EMBL" id="ORY07917.1"/>
    </source>
</evidence>
<dbReference type="Proteomes" id="UP000193144">
    <property type="component" value="Unassembled WGS sequence"/>
</dbReference>
<dbReference type="InterPro" id="IPR008253">
    <property type="entry name" value="Marvel"/>
</dbReference>
<dbReference type="EMBL" id="MCFA01000105">
    <property type="protein sequence ID" value="ORY07917.1"/>
    <property type="molecule type" value="Genomic_DNA"/>
</dbReference>
<feature type="transmembrane region" description="Helical" evidence="5">
    <location>
        <begin position="21"/>
        <end position="41"/>
    </location>
</feature>
<dbReference type="OrthoDB" id="5325022at2759"/>
<gene>
    <name evidence="7" type="ORF">BCR34DRAFT_590128</name>
</gene>
<evidence type="ECO:0000256" key="3">
    <source>
        <dbReference type="ARBA" id="ARBA00022989"/>
    </source>
</evidence>
<keyword evidence="8" id="KW-1185">Reference proteome</keyword>
<evidence type="ECO:0000259" key="6">
    <source>
        <dbReference type="Pfam" id="PF01284"/>
    </source>
</evidence>
<dbReference type="Pfam" id="PF01284">
    <property type="entry name" value="MARVEL"/>
    <property type="match status" value="1"/>
</dbReference>
<keyword evidence="3 5" id="KW-1133">Transmembrane helix</keyword>
<feature type="transmembrane region" description="Helical" evidence="5">
    <location>
        <begin position="53"/>
        <end position="72"/>
    </location>
</feature>
<reference evidence="7 8" key="1">
    <citation type="submission" date="2016-07" db="EMBL/GenBank/DDBJ databases">
        <title>Pervasive Adenine N6-methylation of Active Genes in Fungi.</title>
        <authorList>
            <consortium name="DOE Joint Genome Institute"/>
            <person name="Mondo S.J."/>
            <person name="Dannebaum R.O."/>
            <person name="Kuo R.C."/>
            <person name="Labutti K."/>
            <person name="Haridas S."/>
            <person name="Kuo A."/>
            <person name="Salamov A."/>
            <person name="Ahrendt S.R."/>
            <person name="Lipzen A."/>
            <person name="Sullivan W."/>
            <person name="Andreopoulos W.B."/>
            <person name="Clum A."/>
            <person name="Lindquist E."/>
            <person name="Daum C."/>
            <person name="Ramamoorthy G.K."/>
            <person name="Gryganskyi A."/>
            <person name="Culley D."/>
            <person name="Magnuson J.K."/>
            <person name="James T.Y."/>
            <person name="O'Malley M.A."/>
            <person name="Stajich J.E."/>
            <person name="Spatafora J.W."/>
            <person name="Visel A."/>
            <person name="Grigoriev I.V."/>
        </authorList>
    </citation>
    <scope>NUCLEOTIDE SEQUENCE [LARGE SCALE GENOMIC DNA]</scope>
    <source>
        <strain evidence="7 8">CBS 115471</strain>
    </source>
</reference>
<dbReference type="GO" id="GO:0016020">
    <property type="term" value="C:membrane"/>
    <property type="evidence" value="ECO:0007669"/>
    <property type="project" value="UniProtKB-SubCell"/>
</dbReference>
<keyword evidence="2 5" id="KW-0812">Transmembrane</keyword>
<feature type="transmembrane region" description="Helical" evidence="5">
    <location>
        <begin position="167"/>
        <end position="190"/>
    </location>
</feature>
<evidence type="ECO:0000256" key="1">
    <source>
        <dbReference type="ARBA" id="ARBA00004141"/>
    </source>
</evidence>
<protein>
    <recommendedName>
        <fullName evidence="6">MARVEL domain-containing protein</fullName>
    </recommendedName>
</protein>
<accession>A0A1Y1ZD70</accession>
<feature type="domain" description="MARVEL" evidence="6">
    <location>
        <begin position="18"/>
        <end position="186"/>
    </location>
</feature>
<evidence type="ECO:0000313" key="8">
    <source>
        <dbReference type="Proteomes" id="UP000193144"/>
    </source>
</evidence>
<evidence type="ECO:0000256" key="2">
    <source>
        <dbReference type="ARBA" id="ARBA00022692"/>
    </source>
</evidence>
<dbReference type="AlphaFoldDB" id="A0A1Y1ZD70"/>
<sequence>MSANGYSVVPVNGKVFMGLRIVQVLFSVIVLGMAAYVVSLTNGYGDAYVFKPGALAVFTALATWIFVAYWFVAHRIADQKLYNYWAIFAVECFVWLFWLITFALYAQYVASVLTAANNDYTDGGNNNYTYDPNNPGHGQVCYNGYCVNYKRGLLKRYASADTIAGTIYTALALSVVNWILFSVTLALYTIAMIKHRKTLSTVADVHQPHAEMHPIPAHKVEMA</sequence>
<evidence type="ECO:0000256" key="4">
    <source>
        <dbReference type="ARBA" id="ARBA00023136"/>
    </source>
</evidence>
<comment type="caution">
    <text evidence="7">The sequence shown here is derived from an EMBL/GenBank/DDBJ whole genome shotgun (WGS) entry which is preliminary data.</text>
</comment>
<name>A0A1Y1ZD70_9PLEO</name>
<organism evidence="7 8">
    <name type="scientific">Clohesyomyces aquaticus</name>
    <dbReference type="NCBI Taxonomy" id="1231657"/>
    <lineage>
        <taxon>Eukaryota</taxon>
        <taxon>Fungi</taxon>
        <taxon>Dikarya</taxon>
        <taxon>Ascomycota</taxon>
        <taxon>Pezizomycotina</taxon>
        <taxon>Dothideomycetes</taxon>
        <taxon>Pleosporomycetidae</taxon>
        <taxon>Pleosporales</taxon>
        <taxon>Lindgomycetaceae</taxon>
        <taxon>Clohesyomyces</taxon>
    </lineage>
</organism>